<evidence type="ECO:0000313" key="10">
    <source>
        <dbReference type="Proteomes" id="UP000079169"/>
    </source>
</evidence>
<dbReference type="KEGG" id="dci:103524384"/>
<sequence length="484" mass="54715">MLIDSKYLRQFLAANIVSIILFVCACWVAWPSSVNKKLYIGNKDVDGIGLRLDETQITWVVSLLDLGTAVSPLFSSYFINSIGRKNALLIVSLFFLPTWLMVWDSTSFTYVCIARFLIGFGKGLSFTAVPVYINEISDHTVRGMLGSSVHTSMTLGLLFSLCVGPYISYTALNTIFSVIPLLFLSLFVFMPESPYYYIMKKNYTAAEKSLRWFRPYDTNIERNLKAMVDNHERLDKGASYWKMITHRNTIRPLLIVTVVAFLQRMSGITALVAYSSTTLPELSFTWFGPNECIILFTLLMTITNFSCASFMDIMGRKLLLCISVSCGIVLMSLFSMYYYVYPKPSHSYIDLIPYVVFVTYGMCFLGMGNVPPTLPSEYFNTSQRTYASATASVGFAVGSFLTSKFYLIVQRDCGSHVVFLIFAIVHVFYLLVGLFFVQETKGKTLEEIQAKFYKTRSPTGEDNIAFYKSNSTINTIIENNITKL</sequence>
<dbReference type="GeneID" id="103524384"/>
<keyword evidence="3" id="KW-1003">Cell membrane</keyword>
<dbReference type="Pfam" id="PF00083">
    <property type="entry name" value="Sugar_tr"/>
    <property type="match status" value="1"/>
</dbReference>
<dbReference type="Proteomes" id="UP000079169">
    <property type="component" value="Unplaced"/>
</dbReference>
<feature type="transmembrane region" description="Helical" evidence="8">
    <location>
        <begin position="293"/>
        <end position="311"/>
    </location>
</feature>
<evidence type="ECO:0000256" key="2">
    <source>
        <dbReference type="ARBA" id="ARBA00022448"/>
    </source>
</evidence>
<keyword evidence="5 8" id="KW-0812">Transmembrane</keyword>
<proteinExistence type="predicted"/>
<dbReference type="RefSeq" id="XP_008487619.1">
    <property type="nucleotide sequence ID" value="XM_008489397.3"/>
</dbReference>
<reference evidence="11" key="1">
    <citation type="submission" date="2025-08" db="UniProtKB">
        <authorList>
            <consortium name="RefSeq"/>
        </authorList>
    </citation>
    <scope>IDENTIFICATION</scope>
</reference>
<feature type="transmembrane region" description="Helical" evidence="8">
    <location>
        <begin position="252"/>
        <end position="273"/>
    </location>
</feature>
<dbReference type="Gene3D" id="1.20.1250.20">
    <property type="entry name" value="MFS general substrate transporter like domains"/>
    <property type="match status" value="1"/>
</dbReference>
<feature type="transmembrane region" description="Helical" evidence="8">
    <location>
        <begin position="12"/>
        <end position="30"/>
    </location>
</feature>
<evidence type="ECO:0000313" key="11">
    <source>
        <dbReference type="RefSeq" id="XP_008487619.1"/>
    </source>
</evidence>
<dbReference type="InterPro" id="IPR005829">
    <property type="entry name" value="Sugar_transporter_CS"/>
</dbReference>
<dbReference type="SUPFAM" id="SSF103473">
    <property type="entry name" value="MFS general substrate transporter"/>
    <property type="match status" value="1"/>
</dbReference>
<dbReference type="GO" id="GO:0022857">
    <property type="term" value="F:transmembrane transporter activity"/>
    <property type="evidence" value="ECO:0007669"/>
    <property type="project" value="InterPro"/>
</dbReference>
<keyword evidence="2" id="KW-0813">Transport</keyword>
<feature type="transmembrane region" description="Helical" evidence="8">
    <location>
        <begin position="318"/>
        <end position="339"/>
    </location>
</feature>
<evidence type="ECO:0000256" key="1">
    <source>
        <dbReference type="ARBA" id="ARBA00004651"/>
    </source>
</evidence>
<dbReference type="PANTHER" id="PTHR48021:SF1">
    <property type="entry name" value="GH07001P-RELATED"/>
    <property type="match status" value="1"/>
</dbReference>
<dbReference type="PROSITE" id="PS50850">
    <property type="entry name" value="MFS"/>
    <property type="match status" value="1"/>
</dbReference>
<evidence type="ECO:0000256" key="8">
    <source>
        <dbReference type="SAM" id="Phobius"/>
    </source>
</evidence>
<evidence type="ECO:0000259" key="9">
    <source>
        <dbReference type="PROSITE" id="PS50850"/>
    </source>
</evidence>
<dbReference type="OMA" id="DFIHRGP"/>
<dbReference type="GO" id="GO:0005886">
    <property type="term" value="C:plasma membrane"/>
    <property type="evidence" value="ECO:0007669"/>
    <property type="project" value="UniProtKB-SubCell"/>
</dbReference>
<dbReference type="InterPro" id="IPR020846">
    <property type="entry name" value="MFS_dom"/>
</dbReference>
<keyword evidence="4" id="KW-0762">Sugar transport</keyword>
<evidence type="ECO:0000256" key="4">
    <source>
        <dbReference type="ARBA" id="ARBA00022597"/>
    </source>
</evidence>
<feature type="transmembrane region" description="Helical" evidence="8">
    <location>
        <begin position="415"/>
        <end position="437"/>
    </location>
</feature>
<comment type="subcellular location">
    <subcellularLocation>
        <location evidence="1">Cell membrane</location>
        <topology evidence="1">Multi-pass membrane protein</topology>
    </subcellularLocation>
</comment>
<feature type="domain" description="Major facilitator superfamily (MFS) profile" evidence="9">
    <location>
        <begin position="2"/>
        <end position="441"/>
    </location>
</feature>
<dbReference type="STRING" id="121845.A0A1S3DTI3"/>
<feature type="transmembrane region" description="Helical" evidence="8">
    <location>
        <begin position="145"/>
        <end position="167"/>
    </location>
</feature>
<feature type="transmembrane region" description="Helical" evidence="8">
    <location>
        <begin position="173"/>
        <end position="191"/>
    </location>
</feature>
<gene>
    <name evidence="11" type="primary">LOC103524384</name>
</gene>
<dbReference type="InterPro" id="IPR050549">
    <property type="entry name" value="MFS_Trehalose_Transporter"/>
</dbReference>
<dbReference type="PROSITE" id="PS51257">
    <property type="entry name" value="PROKAR_LIPOPROTEIN"/>
    <property type="match status" value="1"/>
</dbReference>
<keyword evidence="6 8" id="KW-1133">Transmembrane helix</keyword>
<protein>
    <submittedName>
        <fullName evidence="11">Facilitated trehalose transporter Tret1-like</fullName>
    </submittedName>
</protein>
<feature type="transmembrane region" description="Helical" evidence="8">
    <location>
        <begin position="351"/>
        <end position="374"/>
    </location>
</feature>
<keyword evidence="10" id="KW-1185">Reference proteome</keyword>
<feature type="transmembrane region" description="Helical" evidence="8">
    <location>
        <begin position="57"/>
        <end position="79"/>
    </location>
</feature>
<feature type="transmembrane region" description="Helical" evidence="8">
    <location>
        <begin position="108"/>
        <end position="133"/>
    </location>
</feature>
<keyword evidence="7 8" id="KW-0472">Membrane</keyword>
<dbReference type="PROSITE" id="PS00217">
    <property type="entry name" value="SUGAR_TRANSPORT_2"/>
    <property type="match status" value="1"/>
</dbReference>
<dbReference type="FunFam" id="1.20.1250.20:FF:000218">
    <property type="entry name" value="facilitated trehalose transporter Tret1"/>
    <property type="match status" value="1"/>
</dbReference>
<dbReference type="AlphaFoldDB" id="A0A1S3DTI3"/>
<name>A0A1S3DTI3_DIACI</name>
<dbReference type="InterPro" id="IPR005828">
    <property type="entry name" value="MFS_sugar_transport-like"/>
</dbReference>
<accession>A0A1S3DTI3</accession>
<evidence type="ECO:0000256" key="3">
    <source>
        <dbReference type="ARBA" id="ARBA00022475"/>
    </source>
</evidence>
<evidence type="ECO:0000256" key="6">
    <source>
        <dbReference type="ARBA" id="ARBA00022989"/>
    </source>
</evidence>
<dbReference type="PANTHER" id="PTHR48021">
    <property type="match status" value="1"/>
</dbReference>
<feature type="transmembrane region" description="Helical" evidence="8">
    <location>
        <begin position="386"/>
        <end position="409"/>
    </location>
</feature>
<evidence type="ECO:0000256" key="7">
    <source>
        <dbReference type="ARBA" id="ARBA00023136"/>
    </source>
</evidence>
<dbReference type="PaxDb" id="121845-A0A1S3DTI3"/>
<organism evidence="10 11">
    <name type="scientific">Diaphorina citri</name>
    <name type="common">Asian citrus psyllid</name>
    <dbReference type="NCBI Taxonomy" id="121845"/>
    <lineage>
        <taxon>Eukaryota</taxon>
        <taxon>Metazoa</taxon>
        <taxon>Ecdysozoa</taxon>
        <taxon>Arthropoda</taxon>
        <taxon>Hexapoda</taxon>
        <taxon>Insecta</taxon>
        <taxon>Pterygota</taxon>
        <taxon>Neoptera</taxon>
        <taxon>Paraneoptera</taxon>
        <taxon>Hemiptera</taxon>
        <taxon>Sternorrhyncha</taxon>
        <taxon>Psylloidea</taxon>
        <taxon>Psyllidae</taxon>
        <taxon>Diaphorininae</taxon>
        <taxon>Diaphorina</taxon>
    </lineage>
</organism>
<evidence type="ECO:0000256" key="5">
    <source>
        <dbReference type="ARBA" id="ARBA00022692"/>
    </source>
</evidence>
<dbReference type="InterPro" id="IPR036259">
    <property type="entry name" value="MFS_trans_sf"/>
</dbReference>
<feature type="transmembrane region" description="Helical" evidence="8">
    <location>
        <begin position="86"/>
        <end position="102"/>
    </location>
</feature>